<feature type="transmembrane region" description="Helical" evidence="2">
    <location>
        <begin position="434"/>
        <end position="455"/>
    </location>
</feature>
<evidence type="ECO:0000256" key="1">
    <source>
        <dbReference type="SAM" id="Coils"/>
    </source>
</evidence>
<evidence type="ECO:0000313" key="4">
    <source>
        <dbReference type="EMBL" id="RPA60534.1"/>
    </source>
</evidence>
<protein>
    <recommendedName>
        <fullName evidence="3">YhaN AAA domain-containing protein</fullName>
    </recommendedName>
</protein>
<dbReference type="RefSeq" id="WP_123780049.1">
    <property type="nucleotide sequence ID" value="NZ_RKMG01000014.1"/>
</dbReference>
<dbReference type="AlphaFoldDB" id="A0A3N4H5W2"/>
<dbReference type="Proteomes" id="UP000273977">
    <property type="component" value="Unassembled WGS sequence"/>
</dbReference>
<feature type="domain" description="YhaN AAA" evidence="3">
    <location>
        <begin position="1"/>
        <end position="203"/>
    </location>
</feature>
<keyword evidence="2" id="KW-0472">Membrane</keyword>
<gene>
    <name evidence="4" type="ORF">EF384_05500</name>
</gene>
<comment type="caution">
    <text evidence="4">The sequence shown here is derived from an EMBL/GenBank/DDBJ whole genome shotgun (WGS) entry which is preliminary data.</text>
</comment>
<dbReference type="InterPro" id="IPR027417">
    <property type="entry name" value="P-loop_NTPase"/>
</dbReference>
<feature type="coiled-coil region" evidence="1">
    <location>
        <begin position="487"/>
        <end position="542"/>
    </location>
</feature>
<dbReference type="OrthoDB" id="9764467at2"/>
<dbReference type="SUPFAM" id="SSF52540">
    <property type="entry name" value="P-loop containing nucleoside triphosphate hydrolases"/>
    <property type="match status" value="1"/>
</dbReference>
<dbReference type="PANTHER" id="PTHR41259">
    <property type="entry name" value="DOUBLE-STRAND BREAK REPAIR RAD50 ATPASE, PUTATIVE-RELATED"/>
    <property type="match status" value="1"/>
</dbReference>
<reference evidence="4 5" key="1">
    <citation type="submission" date="2018-11" db="EMBL/GenBank/DDBJ databases">
        <title>Aerococcus sp. SJQ22, whole genome shotgun sequence.</title>
        <authorList>
            <person name="Sun L."/>
            <person name="Gao X."/>
            <person name="Chen W."/>
            <person name="Huang K."/>
        </authorList>
    </citation>
    <scope>NUCLEOTIDE SEQUENCE [LARGE SCALE GENOMIC DNA]</scope>
    <source>
        <strain evidence="4 5">SJQ22</strain>
    </source>
</reference>
<dbReference type="Gene3D" id="3.40.50.300">
    <property type="entry name" value="P-loop containing nucleotide triphosphate hydrolases"/>
    <property type="match status" value="2"/>
</dbReference>
<accession>A0A3N4H5W2</accession>
<feature type="coiled-coil region" evidence="1">
    <location>
        <begin position="184"/>
        <end position="235"/>
    </location>
</feature>
<evidence type="ECO:0000259" key="3">
    <source>
        <dbReference type="Pfam" id="PF13514"/>
    </source>
</evidence>
<name>A0A3N4H5W2_9LACT</name>
<keyword evidence="2" id="KW-0812">Transmembrane</keyword>
<feature type="coiled-coil region" evidence="1">
    <location>
        <begin position="400"/>
        <end position="427"/>
    </location>
</feature>
<keyword evidence="1" id="KW-0175">Coiled coil</keyword>
<feature type="transmembrane region" description="Helical" evidence="2">
    <location>
        <begin position="461"/>
        <end position="482"/>
    </location>
</feature>
<organism evidence="4 5">
    <name type="scientific">Aerococcus agrisoli</name>
    <dbReference type="NCBI Taxonomy" id="2487350"/>
    <lineage>
        <taxon>Bacteria</taxon>
        <taxon>Bacillati</taxon>
        <taxon>Bacillota</taxon>
        <taxon>Bacilli</taxon>
        <taxon>Lactobacillales</taxon>
        <taxon>Aerococcaceae</taxon>
        <taxon>Aerococcus</taxon>
    </lineage>
</organism>
<evidence type="ECO:0000256" key="2">
    <source>
        <dbReference type="SAM" id="Phobius"/>
    </source>
</evidence>
<dbReference type="EMBL" id="RKMG01000014">
    <property type="protein sequence ID" value="RPA60534.1"/>
    <property type="molecule type" value="Genomic_DNA"/>
</dbReference>
<keyword evidence="2" id="KW-1133">Transmembrane helix</keyword>
<dbReference type="Pfam" id="PF13514">
    <property type="entry name" value="AAA_27"/>
    <property type="match status" value="1"/>
</dbReference>
<sequence>MQIQRFEIFGYGKWVDQSFQLTPNLNVFNGLNGSGKTTLMSFLLSIMFGFPNVRRKNTRNYDTNENARYGGRLYLTNTRYGDVMIERTKTNGKQNLSYTINGEEKQTTNDVSFLWNDLTKTDYLAYFGFSEDDLMDFIWDDEEDFSKSLMSIGMSGRQVLTEITPAIAKQADDLYKPNGKNPALNRKLQDIEDAEAKLIKAQDKEAAYFELRQAYEKESSRLDRLRSNLKDATNGEIQLELANQQSTSMNEYLRLHDELAAFDFVDFEPDLANKWLQADHQIDHLSQQLAELSEGLPENPEESVNSSNLGMEWIQNHPNVSEQMVVEARAFRDRLRQNEDLSQDLIERRYEKQRLMELLGASAVDELPEELTDDERNHWQQRYKALENKRIFYNHGQSDMSQLDQREADLTKEFDELAAEREKLVATGKQGENLVRNFGIVLTVLGLLMLIAYFITSTTFLFGAGVVATIIGIVILLIGLMMQGAATKRYENRLEAYDLDLDDIESELNEVQRDKVVHEEQLEKLNLEFNEMADELDTLLVEKGGAPNISTEVWLEDAYVDEIFNLDNKIQQLEMALGVSSFGKAHEDQWADYVAQLNEGDLSEEDYFQQFEDDYLTIRRQQANQDYATYEEQSRANRRDQVKSELSVIKADQERILDQYNFKSGDELLAAIDRQNQMQQKQNRHDILANHLDLNLAIYLQQDQPVEAQLTELKTNIQDMEEEISQLTRSTADKRSQIQEIANDGIAPQLLQAYQAKVDEAYELAVAWAANKLAIATFEKATVGESTDVKERVLTNASRFLLDLSNGKYTKLTYADEGMDVITAEDEVISVNQLSRGEKVILFVAMRFAFIDAQLGNIELPIIIDEAFSHLDHQYRSNIYRFLQKFAQSHQIIYFTVDEGLLDEIDVSARHVL</sequence>
<dbReference type="InterPro" id="IPR038734">
    <property type="entry name" value="YhaN_AAA"/>
</dbReference>
<evidence type="ECO:0000313" key="5">
    <source>
        <dbReference type="Proteomes" id="UP000273977"/>
    </source>
</evidence>
<dbReference type="PANTHER" id="PTHR41259:SF1">
    <property type="entry name" value="DOUBLE-STRAND BREAK REPAIR RAD50 ATPASE, PUTATIVE-RELATED"/>
    <property type="match status" value="1"/>
</dbReference>
<keyword evidence="5" id="KW-1185">Reference proteome</keyword>
<proteinExistence type="predicted"/>
<feature type="coiled-coil region" evidence="1">
    <location>
        <begin position="710"/>
        <end position="737"/>
    </location>
</feature>